<dbReference type="NCBIfam" id="TIGR00843">
    <property type="entry name" value="benE"/>
    <property type="match status" value="1"/>
</dbReference>
<dbReference type="OrthoDB" id="9792424at2"/>
<organism evidence="2 3">
    <name type="scientific">Legionella impletisoli</name>
    <dbReference type="NCBI Taxonomy" id="343510"/>
    <lineage>
        <taxon>Bacteria</taxon>
        <taxon>Pseudomonadati</taxon>
        <taxon>Pseudomonadota</taxon>
        <taxon>Gammaproteobacteria</taxon>
        <taxon>Legionellales</taxon>
        <taxon>Legionellaceae</taxon>
        <taxon>Legionella</taxon>
    </lineage>
</organism>
<evidence type="ECO:0000256" key="1">
    <source>
        <dbReference type="SAM" id="Phobius"/>
    </source>
</evidence>
<keyword evidence="1" id="KW-1133">Transmembrane helix</keyword>
<dbReference type="Proteomes" id="UP000630149">
    <property type="component" value="Unassembled WGS sequence"/>
</dbReference>
<feature type="transmembrane region" description="Helical" evidence="1">
    <location>
        <begin position="287"/>
        <end position="312"/>
    </location>
</feature>
<feature type="transmembrane region" description="Helical" evidence="1">
    <location>
        <begin position="124"/>
        <end position="143"/>
    </location>
</feature>
<feature type="transmembrane region" description="Helical" evidence="1">
    <location>
        <begin position="245"/>
        <end position="275"/>
    </location>
</feature>
<dbReference type="GO" id="GO:0005886">
    <property type="term" value="C:plasma membrane"/>
    <property type="evidence" value="ECO:0007669"/>
    <property type="project" value="TreeGrafter"/>
</dbReference>
<reference evidence="2" key="1">
    <citation type="journal article" date="2014" name="Int. J. Syst. Evol. Microbiol.">
        <title>Complete genome sequence of Corynebacterium casei LMG S-19264T (=DSM 44701T), isolated from a smear-ripened cheese.</title>
        <authorList>
            <consortium name="US DOE Joint Genome Institute (JGI-PGF)"/>
            <person name="Walter F."/>
            <person name="Albersmeier A."/>
            <person name="Kalinowski J."/>
            <person name="Ruckert C."/>
        </authorList>
    </citation>
    <scope>NUCLEOTIDE SEQUENCE</scope>
    <source>
        <strain evidence="2">JCM 13919</strain>
    </source>
</reference>
<protein>
    <submittedName>
        <fullName evidence="2">Benzoate transporter</fullName>
    </submittedName>
</protein>
<keyword evidence="3" id="KW-1185">Reference proteome</keyword>
<feature type="transmembrane region" description="Helical" evidence="1">
    <location>
        <begin position="92"/>
        <end position="112"/>
    </location>
</feature>
<keyword evidence="1" id="KW-0472">Membrane</keyword>
<feature type="transmembrane region" description="Helical" evidence="1">
    <location>
        <begin position="163"/>
        <end position="188"/>
    </location>
</feature>
<dbReference type="PANTHER" id="PTHR30199">
    <property type="entry name" value="MFS FAMILY TRANSPORTER, PREDICTED SUBSTRATE BENZOATE"/>
    <property type="match status" value="1"/>
</dbReference>
<dbReference type="GO" id="GO:0042925">
    <property type="term" value="F:benzoate transmembrane transporter activity"/>
    <property type="evidence" value="ECO:0007669"/>
    <property type="project" value="InterPro"/>
</dbReference>
<dbReference type="Pfam" id="PF03594">
    <property type="entry name" value="BenE"/>
    <property type="match status" value="1"/>
</dbReference>
<evidence type="ECO:0000313" key="2">
    <source>
        <dbReference type="EMBL" id="GGI89263.1"/>
    </source>
</evidence>
<accession>A0A917JW63</accession>
<feature type="transmembrane region" description="Helical" evidence="1">
    <location>
        <begin position="200"/>
        <end position="225"/>
    </location>
</feature>
<feature type="transmembrane region" description="Helical" evidence="1">
    <location>
        <begin position="44"/>
        <end position="62"/>
    </location>
</feature>
<dbReference type="RefSeq" id="WP_131776279.1">
    <property type="nucleotide sequence ID" value="NZ_BMOB01000007.1"/>
</dbReference>
<dbReference type="EMBL" id="BMOB01000007">
    <property type="protein sequence ID" value="GGI89263.1"/>
    <property type="molecule type" value="Genomic_DNA"/>
</dbReference>
<sequence length="400" mass="42235">MRNYFSLNQMTAGFVGMMVGFTSSIALIFQAARTAGANEAEISSWLLALGLSIAITCIGLSLRYRAPILIGWSTPGAALLIGSLSGTTLSEAIGAFIFCAGLTILAGVTGIFERIMAHIPRSLASAMLAGILISFGMNIFSAMQEQFLVVFSMFLTYLIGKRFIPRFAILAVLLIGVLIAKLTGILHLSNVHLMVSKPIFTVPVFTFSALISIGLPLFIVTMTSQNLPGTAILKANGYEPPISPIISWVGLTTLIFAPFGCFSINLAAITAAICASNQADPDPAKRYKATVFAGLCWIVFGLFGATIVALVASFPQQVIIALAGLALLSTIGNNLKTALDDEAHRESSLITILVSGSGISFLGIGSAFWGLAAGILALFMFNWDGLKLKLSHKSAIKTSL</sequence>
<feature type="transmembrane region" description="Helical" evidence="1">
    <location>
        <begin position="12"/>
        <end position="32"/>
    </location>
</feature>
<feature type="transmembrane region" description="Helical" evidence="1">
    <location>
        <begin position="318"/>
        <end position="336"/>
    </location>
</feature>
<reference evidence="2" key="2">
    <citation type="submission" date="2020-09" db="EMBL/GenBank/DDBJ databases">
        <authorList>
            <person name="Sun Q."/>
            <person name="Ohkuma M."/>
        </authorList>
    </citation>
    <scope>NUCLEOTIDE SEQUENCE</scope>
    <source>
        <strain evidence="2">JCM 13919</strain>
    </source>
</reference>
<name>A0A917JW63_9GAMM</name>
<keyword evidence="1" id="KW-0812">Transmembrane</keyword>
<dbReference type="InterPro" id="IPR004711">
    <property type="entry name" value="Benzoate_Transporter"/>
</dbReference>
<proteinExistence type="predicted"/>
<dbReference type="PANTHER" id="PTHR30199:SF0">
    <property type="entry name" value="INNER MEMBRANE PROTEIN YDCO"/>
    <property type="match status" value="1"/>
</dbReference>
<dbReference type="AlphaFoldDB" id="A0A917JW63"/>
<comment type="caution">
    <text evidence="2">The sequence shown here is derived from an EMBL/GenBank/DDBJ whole genome shotgun (WGS) entry which is preliminary data.</text>
</comment>
<evidence type="ECO:0000313" key="3">
    <source>
        <dbReference type="Proteomes" id="UP000630149"/>
    </source>
</evidence>
<gene>
    <name evidence="2" type="primary">benE</name>
    <name evidence="2" type="ORF">GCM10007966_17510</name>
</gene>
<feature type="transmembrane region" description="Helical" evidence="1">
    <location>
        <begin position="69"/>
        <end position="86"/>
    </location>
</feature>
<feature type="transmembrane region" description="Helical" evidence="1">
    <location>
        <begin position="348"/>
        <end position="381"/>
    </location>
</feature>